<dbReference type="Proteomes" id="UP000183053">
    <property type="component" value="Unassembled WGS sequence"/>
</dbReference>
<dbReference type="RefSeq" id="WP_068564723.1">
    <property type="nucleotide sequence ID" value="NZ_FNLF01000001.1"/>
</dbReference>
<gene>
    <name evidence="3" type="primary">egtE</name>
    <name evidence="6" type="ORF">SAMN04489765_0040</name>
</gene>
<organism evidence="6 7">
    <name type="scientific">Tsukamurella pulmonis</name>
    <dbReference type="NCBI Taxonomy" id="47312"/>
    <lineage>
        <taxon>Bacteria</taxon>
        <taxon>Bacillati</taxon>
        <taxon>Actinomycetota</taxon>
        <taxon>Actinomycetes</taxon>
        <taxon>Mycobacteriales</taxon>
        <taxon>Tsukamurellaceae</taxon>
        <taxon>Tsukamurella</taxon>
    </lineage>
</organism>
<dbReference type="PANTHER" id="PTHR43586:SF24">
    <property type="entry name" value="BLR4730 PROTEIN"/>
    <property type="match status" value="1"/>
</dbReference>
<evidence type="ECO:0000256" key="4">
    <source>
        <dbReference type="RuleBase" id="RU004504"/>
    </source>
</evidence>
<dbReference type="InterPro" id="IPR020578">
    <property type="entry name" value="Aminotrans_V_PyrdxlP_BS"/>
</dbReference>
<comment type="catalytic activity">
    <reaction evidence="3">
        <text>S-(hercyn-2-yl)-L-cysteine S-oxide + AH2 + H(+) = ergothioneine + pyruvate + A + NH4(+)</text>
        <dbReference type="Rhea" id="RHEA:42688"/>
        <dbReference type="ChEBI" id="CHEBI:13193"/>
        <dbReference type="ChEBI" id="CHEBI:15361"/>
        <dbReference type="ChEBI" id="CHEBI:15378"/>
        <dbReference type="ChEBI" id="CHEBI:17499"/>
        <dbReference type="ChEBI" id="CHEBI:28938"/>
        <dbReference type="ChEBI" id="CHEBI:82706"/>
        <dbReference type="ChEBI" id="CHEBI:134344"/>
    </reaction>
</comment>
<evidence type="ECO:0000256" key="2">
    <source>
        <dbReference type="ARBA" id="ARBA00022898"/>
    </source>
</evidence>
<proteinExistence type="inferred from homology"/>
<dbReference type="OrthoDB" id="9808002at2"/>
<evidence type="ECO:0000256" key="1">
    <source>
        <dbReference type="ARBA" id="ARBA00001933"/>
    </source>
</evidence>
<comment type="function">
    <text evidence="3">Probably catalyzes the conversion of hercynylcysteine sulfoxide to ergothioneine.</text>
</comment>
<dbReference type="PROSITE" id="PS00595">
    <property type="entry name" value="AA_TRANSFER_CLASS_5"/>
    <property type="match status" value="1"/>
</dbReference>
<dbReference type="EC" id="4.4.-.-" evidence="3"/>
<evidence type="ECO:0000259" key="5">
    <source>
        <dbReference type="Pfam" id="PF00266"/>
    </source>
</evidence>
<comment type="similarity">
    <text evidence="3">Belongs to the class-V pyridoxal-phosphate-dependent aminotransferase family. EgtE subfamily.</text>
</comment>
<keyword evidence="2 3" id="KW-0663">Pyridoxal phosphate</keyword>
<evidence type="ECO:0000313" key="6">
    <source>
        <dbReference type="EMBL" id="SDQ08899.1"/>
    </source>
</evidence>
<comment type="cofactor">
    <cofactor evidence="1 3 4">
        <name>pyridoxal 5'-phosphate</name>
        <dbReference type="ChEBI" id="CHEBI:597326"/>
    </cofactor>
</comment>
<sequence>MGLDLERVRADTPGRAETAFFDSAGSSLPPHPVLETVLAHLRREAQVGGYRAAGERADDLADVKIALGALIGVPPASVALSDSATRAWSDFFYAVSLRAGDRIAVSHIDYATNAVATLQRARAVGAEIVVLPSDAQGRTDVEALDPVLDERVALVSLVQVPTQSGLVEPIAAIAAKARAVGARVLLDACQSIGQIPVDAAALGVDAISGTGRKWLRGPRGTGFLHVREELLSTLEPRSLDLHSAQWTSTDTYELALDARRFETWECDVAARLGLGRAVRYLLDLGPEQVFAELSRRAAAIREALAELPGVTVRDPDDGPVGAIVTLTIDGVDPVAARAELAARGVTVGASSASSARRDLGARALPAVLRISAHAFVTDEDTDRLLIELAALARRAGAH</sequence>
<reference evidence="7" key="1">
    <citation type="submission" date="2016-10" db="EMBL/GenBank/DDBJ databases">
        <authorList>
            <person name="Varghese N."/>
            <person name="Submissions S."/>
        </authorList>
    </citation>
    <scope>NUCLEOTIDE SEQUENCE [LARGE SCALE GENOMIC DNA]</scope>
    <source>
        <strain evidence="7">DSM 44142</strain>
    </source>
</reference>
<feature type="modified residue" description="N6-(pyridoxal phosphate)lysine" evidence="3">
    <location>
        <position position="213"/>
    </location>
</feature>
<dbReference type="STRING" id="47312.SAMN04489765_0040"/>
<name>A0A1H0Y128_9ACTN</name>
<dbReference type="InterPro" id="IPR000192">
    <property type="entry name" value="Aminotrans_V_dom"/>
</dbReference>
<dbReference type="PANTHER" id="PTHR43586">
    <property type="entry name" value="CYSTEINE DESULFURASE"/>
    <property type="match status" value="1"/>
</dbReference>
<dbReference type="Pfam" id="PF00266">
    <property type="entry name" value="Aminotran_5"/>
    <property type="match status" value="1"/>
</dbReference>
<comment type="pathway">
    <text evidence="3">Amino-acid biosynthesis; ergothioneine biosynthesis.</text>
</comment>
<feature type="domain" description="Aminotransferase class V" evidence="5">
    <location>
        <begin position="20"/>
        <end position="384"/>
    </location>
</feature>
<dbReference type="GO" id="GO:1990411">
    <property type="term" value="F:hercynylcysteine sulfoxide lyase activity (ergothioneine-forming)"/>
    <property type="evidence" value="ECO:0007669"/>
    <property type="project" value="RHEA"/>
</dbReference>
<dbReference type="HAMAP" id="MF_02038">
    <property type="entry name" value="EgtE"/>
    <property type="match status" value="1"/>
</dbReference>
<dbReference type="Gene3D" id="3.40.640.10">
    <property type="entry name" value="Type I PLP-dependent aspartate aminotransferase-like (Major domain)"/>
    <property type="match status" value="1"/>
</dbReference>
<dbReference type="SUPFAM" id="SSF53383">
    <property type="entry name" value="PLP-dependent transferases"/>
    <property type="match status" value="1"/>
</dbReference>
<dbReference type="AlphaFoldDB" id="A0A1H0Y128"/>
<keyword evidence="7" id="KW-1185">Reference proteome</keyword>
<accession>A0A1H0Y128</accession>
<evidence type="ECO:0000256" key="3">
    <source>
        <dbReference type="HAMAP-Rule" id="MF_02038"/>
    </source>
</evidence>
<dbReference type="EMBL" id="FNLF01000001">
    <property type="protein sequence ID" value="SDQ08899.1"/>
    <property type="molecule type" value="Genomic_DNA"/>
</dbReference>
<dbReference type="UniPathway" id="UPA01014"/>
<protein>
    <recommendedName>
        <fullName evidence="3">Probable hercynylcysteine sulfoxide lyase</fullName>
        <ecNumber evidence="3">4.4.-.-</ecNumber>
    </recommendedName>
</protein>
<dbReference type="InterPro" id="IPR015422">
    <property type="entry name" value="PyrdxlP-dep_Trfase_small"/>
</dbReference>
<evidence type="ECO:0000313" key="7">
    <source>
        <dbReference type="Proteomes" id="UP000183053"/>
    </source>
</evidence>
<dbReference type="InterPro" id="IPR015424">
    <property type="entry name" value="PyrdxlP-dep_Trfase"/>
</dbReference>
<dbReference type="Gene3D" id="3.90.1150.10">
    <property type="entry name" value="Aspartate Aminotransferase, domain 1"/>
    <property type="match status" value="1"/>
</dbReference>
<dbReference type="InterPro" id="IPR015421">
    <property type="entry name" value="PyrdxlP-dep_Trfase_major"/>
</dbReference>
<keyword evidence="3" id="KW-0456">Lyase</keyword>
<dbReference type="InterPro" id="IPR027563">
    <property type="entry name" value="EgtE"/>
</dbReference>